<comment type="cofactor">
    <cofactor evidence="1">
        <name>a divalent metal cation</name>
        <dbReference type="ChEBI" id="CHEBI:60240"/>
    </cofactor>
</comment>
<keyword evidence="3" id="KW-0812">Transmembrane</keyword>
<evidence type="ECO:0000313" key="5">
    <source>
        <dbReference type="EMBL" id="KAF2885046.1"/>
    </source>
</evidence>
<feature type="domain" description="DDE Tnp4" evidence="4">
    <location>
        <begin position="28"/>
        <end position="89"/>
    </location>
</feature>
<dbReference type="GO" id="GO:0046872">
    <property type="term" value="F:metal ion binding"/>
    <property type="evidence" value="ECO:0007669"/>
    <property type="project" value="UniProtKB-KW"/>
</dbReference>
<proteinExistence type="predicted"/>
<organism evidence="5 6">
    <name type="scientific">Ignelater luminosus</name>
    <name type="common">Cucubano</name>
    <name type="synonym">Pyrophorus luminosus</name>
    <dbReference type="NCBI Taxonomy" id="2038154"/>
    <lineage>
        <taxon>Eukaryota</taxon>
        <taxon>Metazoa</taxon>
        <taxon>Ecdysozoa</taxon>
        <taxon>Arthropoda</taxon>
        <taxon>Hexapoda</taxon>
        <taxon>Insecta</taxon>
        <taxon>Pterygota</taxon>
        <taxon>Neoptera</taxon>
        <taxon>Endopterygota</taxon>
        <taxon>Coleoptera</taxon>
        <taxon>Polyphaga</taxon>
        <taxon>Elateriformia</taxon>
        <taxon>Elateroidea</taxon>
        <taxon>Elateridae</taxon>
        <taxon>Agrypninae</taxon>
        <taxon>Pyrophorini</taxon>
        <taxon>Ignelater</taxon>
    </lineage>
</organism>
<evidence type="ECO:0000313" key="6">
    <source>
        <dbReference type="Proteomes" id="UP000801492"/>
    </source>
</evidence>
<dbReference type="Proteomes" id="UP000801492">
    <property type="component" value="Unassembled WGS sequence"/>
</dbReference>
<protein>
    <recommendedName>
        <fullName evidence="4">DDE Tnp4 domain-containing protein</fullName>
    </recommendedName>
</protein>
<evidence type="ECO:0000259" key="4">
    <source>
        <dbReference type="Pfam" id="PF13359"/>
    </source>
</evidence>
<gene>
    <name evidence="5" type="ORF">ILUMI_21162</name>
</gene>
<dbReference type="Pfam" id="PF13359">
    <property type="entry name" value="DDE_Tnp_4"/>
    <property type="match status" value="1"/>
</dbReference>
<feature type="transmembrane region" description="Helical" evidence="3">
    <location>
        <begin position="6"/>
        <end position="26"/>
    </location>
</feature>
<comment type="caution">
    <text evidence="5">The sequence shown here is derived from an EMBL/GenBank/DDBJ whole genome shotgun (WGS) entry which is preliminary data.</text>
</comment>
<dbReference type="AlphaFoldDB" id="A0A8K0G3W8"/>
<keyword evidence="6" id="KW-1185">Reference proteome</keyword>
<sequence>MQKPVLYGAAAAIVGSALVLVVANTNKNKEIKKRRRIWSRKTRAKQRARRMIESTFEILANRFRALLTPINLAPEKVEIITLCCVVLHNFLVVENQMAYCDSSANGLNTAESLQLIARHGGNRNSTDARKIRDEFKDFFNSSGVRDWQYEQVNRNNM</sequence>
<dbReference type="EMBL" id="VTPC01090042">
    <property type="protein sequence ID" value="KAF2885046.1"/>
    <property type="molecule type" value="Genomic_DNA"/>
</dbReference>
<keyword evidence="3" id="KW-1133">Transmembrane helix</keyword>
<reference evidence="5" key="1">
    <citation type="submission" date="2019-08" db="EMBL/GenBank/DDBJ databases">
        <title>The genome of the North American firefly Photinus pyralis.</title>
        <authorList>
            <consortium name="Photinus pyralis genome working group"/>
            <person name="Fallon T.R."/>
            <person name="Sander Lower S.E."/>
            <person name="Weng J.-K."/>
        </authorList>
    </citation>
    <scope>NUCLEOTIDE SEQUENCE</scope>
    <source>
        <strain evidence="5">TRF0915ILg1</strain>
        <tissue evidence="5">Whole body</tissue>
    </source>
</reference>
<evidence type="ECO:0000256" key="1">
    <source>
        <dbReference type="ARBA" id="ARBA00001968"/>
    </source>
</evidence>
<evidence type="ECO:0000256" key="3">
    <source>
        <dbReference type="SAM" id="Phobius"/>
    </source>
</evidence>
<dbReference type="OrthoDB" id="6627079at2759"/>
<keyword evidence="3" id="KW-0472">Membrane</keyword>
<dbReference type="InterPro" id="IPR027806">
    <property type="entry name" value="HARBI1_dom"/>
</dbReference>
<keyword evidence="2" id="KW-0479">Metal-binding</keyword>
<name>A0A8K0G3W8_IGNLU</name>
<accession>A0A8K0G3W8</accession>
<evidence type="ECO:0000256" key="2">
    <source>
        <dbReference type="ARBA" id="ARBA00022723"/>
    </source>
</evidence>